<dbReference type="EMBL" id="DSQD01000102">
    <property type="protein sequence ID" value="HGF87462.1"/>
    <property type="molecule type" value="Genomic_DNA"/>
</dbReference>
<dbReference type="AlphaFoldDB" id="A0A7C3VM79"/>
<feature type="transmembrane region" description="Helical" evidence="1">
    <location>
        <begin position="95"/>
        <end position="123"/>
    </location>
</feature>
<dbReference type="EMBL" id="DTLB01000052">
    <property type="protein sequence ID" value="HFW33130.1"/>
    <property type="molecule type" value="Genomic_DNA"/>
</dbReference>
<protein>
    <submittedName>
        <fullName evidence="4">Uncharacterized protein</fullName>
    </submittedName>
</protein>
<sequence>MPPFFDFLALGFGFIVFLLLAIVIPGLFIWIGLKVLGKDRGVLRCGFANLAAFVITSFFAFVLHFTPLVVVLPLLGFLIYLYILKTLLDISFIEAFAATVIAGVVIFLIAVILLLILGVWVIFFTPPPMQIGHGKF</sequence>
<feature type="transmembrane region" description="Helical" evidence="1">
    <location>
        <begin position="69"/>
        <end position="88"/>
    </location>
</feature>
<evidence type="ECO:0000313" key="2">
    <source>
        <dbReference type="EMBL" id="HET20769.1"/>
    </source>
</evidence>
<evidence type="ECO:0000313" key="3">
    <source>
        <dbReference type="EMBL" id="HFW33130.1"/>
    </source>
</evidence>
<gene>
    <name evidence="2" type="ORF">ENN70_01390</name>
    <name evidence="4" type="ORF">ENR21_03415</name>
    <name evidence="3" type="ORF">ENW66_09335</name>
</gene>
<feature type="transmembrane region" description="Helical" evidence="1">
    <location>
        <begin position="45"/>
        <end position="63"/>
    </location>
</feature>
<feature type="transmembrane region" description="Helical" evidence="1">
    <location>
        <begin position="12"/>
        <end position="33"/>
    </location>
</feature>
<accession>A0A7C3VM79</accession>
<evidence type="ECO:0000313" key="4">
    <source>
        <dbReference type="EMBL" id="HGF87462.1"/>
    </source>
</evidence>
<keyword evidence="1" id="KW-0812">Transmembrane</keyword>
<proteinExistence type="predicted"/>
<evidence type="ECO:0000256" key="1">
    <source>
        <dbReference type="SAM" id="Phobius"/>
    </source>
</evidence>
<reference evidence="4" key="1">
    <citation type="journal article" date="2020" name="mSystems">
        <title>Genome- and Community-Level Interaction Insights into Carbon Utilization and Element Cycling Functions of Hydrothermarchaeota in Hydrothermal Sediment.</title>
        <authorList>
            <person name="Zhou Z."/>
            <person name="Liu Y."/>
            <person name="Xu W."/>
            <person name="Pan J."/>
            <person name="Luo Z.H."/>
            <person name="Li M."/>
        </authorList>
    </citation>
    <scope>NUCLEOTIDE SEQUENCE [LARGE SCALE GENOMIC DNA]</scope>
    <source>
        <strain evidence="2">SpSt-12</strain>
        <strain evidence="4">SpSt-38</strain>
        <strain evidence="3">SpSt-87</strain>
    </source>
</reference>
<organism evidence="4">
    <name type="scientific">Archaeoglobus fulgidus</name>
    <dbReference type="NCBI Taxonomy" id="2234"/>
    <lineage>
        <taxon>Archaea</taxon>
        <taxon>Methanobacteriati</taxon>
        <taxon>Methanobacteriota</taxon>
        <taxon>Archaeoglobi</taxon>
        <taxon>Archaeoglobales</taxon>
        <taxon>Archaeoglobaceae</taxon>
        <taxon>Archaeoglobus</taxon>
    </lineage>
</organism>
<dbReference type="EMBL" id="DSCQ01000019">
    <property type="protein sequence ID" value="HET20769.1"/>
    <property type="molecule type" value="Genomic_DNA"/>
</dbReference>
<keyword evidence="1" id="KW-0472">Membrane</keyword>
<name>A0A7C3VM79_ARCFL</name>
<comment type="caution">
    <text evidence="4">The sequence shown here is derived from an EMBL/GenBank/DDBJ whole genome shotgun (WGS) entry which is preliminary data.</text>
</comment>
<keyword evidence="1" id="KW-1133">Transmembrane helix</keyword>